<reference evidence="2" key="1">
    <citation type="journal article" date="2020" name="Stud. Mycol.">
        <title>101 Dothideomycetes genomes: a test case for predicting lifestyles and emergence of pathogens.</title>
        <authorList>
            <person name="Haridas S."/>
            <person name="Albert R."/>
            <person name="Binder M."/>
            <person name="Bloem J."/>
            <person name="Labutti K."/>
            <person name="Salamov A."/>
            <person name="Andreopoulos B."/>
            <person name="Baker S."/>
            <person name="Barry K."/>
            <person name="Bills G."/>
            <person name="Bluhm B."/>
            <person name="Cannon C."/>
            <person name="Castanera R."/>
            <person name="Culley D."/>
            <person name="Daum C."/>
            <person name="Ezra D."/>
            <person name="Gonzalez J."/>
            <person name="Henrissat B."/>
            <person name="Kuo A."/>
            <person name="Liang C."/>
            <person name="Lipzen A."/>
            <person name="Lutzoni F."/>
            <person name="Magnuson J."/>
            <person name="Mondo S."/>
            <person name="Nolan M."/>
            <person name="Ohm R."/>
            <person name="Pangilinan J."/>
            <person name="Park H.-J."/>
            <person name="Ramirez L."/>
            <person name="Alfaro M."/>
            <person name="Sun H."/>
            <person name="Tritt A."/>
            <person name="Yoshinaga Y."/>
            <person name="Zwiers L.-H."/>
            <person name="Turgeon B."/>
            <person name="Goodwin S."/>
            <person name="Spatafora J."/>
            <person name="Crous P."/>
            <person name="Grigoriev I."/>
        </authorList>
    </citation>
    <scope>NUCLEOTIDE SEQUENCE</scope>
    <source>
        <strain evidence="2">CBS 122681</strain>
    </source>
</reference>
<feature type="region of interest" description="Disordered" evidence="1">
    <location>
        <begin position="70"/>
        <end position="100"/>
    </location>
</feature>
<sequence>MADVPYDSDYAHTSTPPTPASDGQTQKDLDTSSSCDKLPKPVGGCDGRKSHSHLKVASILLMKVNRSRQPIYPTSTHTGTSDEPSDSAAGPPTPGNTPLRDYLGRGLLILRRTRSSTIAVCTITPQQARAVLCTGTWVRIDANGHLWYQCHRLRLQIHCTRIPQALPHNATYLPQRRS</sequence>
<dbReference type="Proteomes" id="UP000799324">
    <property type="component" value="Unassembled WGS sequence"/>
</dbReference>
<gene>
    <name evidence="2" type="ORF">K491DRAFT_694241</name>
</gene>
<protein>
    <submittedName>
        <fullName evidence="2">Uncharacterized protein</fullName>
    </submittedName>
</protein>
<evidence type="ECO:0000256" key="1">
    <source>
        <dbReference type="SAM" id="MobiDB-lite"/>
    </source>
</evidence>
<feature type="compositionally biased region" description="Polar residues" evidence="1">
    <location>
        <begin position="11"/>
        <end position="24"/>
    </location>
</feature>
<feature type="region of interest" description="Disordered" evidence="1">
    <location>
        <begin position="1"/>
        <end position="49"/>
    </location>
</feature>
<dbReference type="AlphaFoldDB" id="A0A6A6T220"/>
<proteinExistence type="predicted"/>
<feature type="compositionally biased region" description="Polar residues" evidence="1">
    <location>
        <begin position="72"/>
        <end position="82"/>
    </location>
</feature>
<evidence type="ECO:0000313" key="2">
    <source>
        <dbReference type="EMBL" id="KAF2653936.1"/>
    </source>
</evidence>
<keyword evidence="3" id="KW-1185">Reference proteome</keyword>
<accession>A0A6A6T220</accession>
<evidence type="ECO:0000313" key="3">
    <source>
        <dbReference type="Proteomes" id="UP000799324"/>
    </source>
</evidence>
<name>A0A6A6T220_9PLEO</name>
<dbReference type="EMBL" id="MU004372">
    <property type="protein sequence ID" value="KAF2653936.1"/>
    <property type="molecule type" value="Genomic_DNA"/>
</dbReference>
<organism evidence="2 3">
    <name type="scientific">Lophiostoma macrostomum CBS 122681</name>
    <dbReference type="NCBI Taxonomy" id="1314788"/>
    <lineage>
        <taxon>Eukaryota</taxon>
        <taxon>Fungi</taxon>
        <taxon>Dikarya</taxon>
        <taxon>Ascomycota</taxon>
        <taxon>Pezizomycotina</taxon>
        <taxon>Dothideomycetes</taxon>
        <taxon>Pleosporomycetidae</taxon>
        <taxon>Pleosporales</taxon>
        <taxon>Lophiostomataceae</taxon>
        <taxon>Lophiostoma</taxon>
    </lineage>
</organism>